<dbReference type="Pfam" id="PF00097">
    <property type="entry name" value="zf-C3HC4"/>
    <property type="match status" value="1"/>
</dbReference>
<accession>A0A3B3BKX8</accession>
<reference evidence="12" key="1">
    <citation type="submission" date="2025-08" db="UniProtKB">
        <authorList>
            <consortium name="Ensembl"/>
        </authorList>
    </citation>
    <scope>IDENTIFICATION</scope>
</reference>
<dbReference type="RefSeq" id="XP_024128142.1">
    <property type="nucleotide sequence ID" value="XM_024272374.2"/>
</dbReference>
<protein>
    <submittedName>
        <fullName evidence="12">Zinc-binding protein A33-like</fullName>
    </submittedName>
</protein>
<comment type="subcellular location">
    <subcellularLocation>
        <location evidence="1">Cytoplasm</location>
    </subcellularLocation>
</comment>
<dbReference type="Ensembl" id="ENSOMET00000006947.1">
    <property type="protein sequence ID" value="ENSOMEP00000005762.1"/>
    <property type="gene ID" value="ENSOMEG00000006762.1"/>
</dbReference>
<dbReference type="GeneTree" id="ENSGT00970000193390"/>
<dbReference type="OMA" id="KRCWDTG"/>
<dbReference type="Pfam" id="PF00643">
    <property type="entry name" value="zf-B_box"/>
    <property type="match status" value="1"/>
</dbReference>
<dbReference type="SUPFAM" id="SSF57850">
    <property type="entry name" value="RING/U-box"/>
    <property type="match status" value="1"/>
</dbReference>
<evidence type="ECO:0000256" key="7">
    <source>
        <dbReference type="PROSITE-ProRule" id="PRU00024"/>
    </source>
</evidence>
<evidence type="ECO:0000256" key="4">
    <source>
        <dbReference type="ARBA" id="ARBA00022723"/>
    </source>
</evidence>
<dbReference type="PROSITE" id="PS50089">
    <property type="entry name" value="ZF_RING_2"/>
    <property type="match status" value="1"/>
</dbReference>
<evidence type="ECO:0000259" key="9">
    <source>
        <dbReference type="PROSITE" id="PS50089"/>
    </source>
</evidence>
<evidence type="ECO:0000256" key="2">
    <source>
        <dbReference type="ARBA" id="ARBA00008518"/>
    </source>
</evidence>
<dbReference type="PROSITE" id="PS50188">
    <property type="entry name" value="B302_SPRY"/>
    <property type="match status" value="1"/>
</dbReference>
<dbReference type="InterPro" id="IPR003879">
    <property type="entry name" value="Butyrophylin_SPRY"/>
</dbReference>
<dbReference type="InterPro" id="IPR013320">
    <property type="entry name" value="ConA-like_dom_sf"/>
</dbReference>
<keyword evidence="5 7" id="KW-0863">Zinc-finger</keyword>
<evidence type="ECO:0000259" key="10">
    <source>
        <dbReference type="PROSITE" id="PS50119"/>
    </source>
</evidence>
<evidence type="ECO:0000259" key="11">
    <source>
        <dbReference type="PROSITE" id="PS50188"/>
    </source>
</evidence>
<feature type="domain" description="B30.2/SPRY" evidence="11">
    <location>
        <begin position="268"/>
        <end position="459"/>
    </location>
</feature>
<evidence type="ECO:0000313" key="12">
    <source>
        <dbReference type="Ensembl" id="ENSOMEP00000005762.1"/>
    </source>
</evidence>
<dbReference type="GeneID" id="112146513"/>
<dbReference type="GO" id="GO:0005737">
    <property type="term" value="C:cytoplasm"/>
    <property type="evidence" value="ECO:0007669"/>
    <property type="project" value="UniProtKB-SubCell"/>
</dbReference>
<dbReference type="PaxDb" id="30732-ENSOMEP00000005762"/>
<dbReference type="SMART" id="SM00449">
    <property type="entry name" value="SPRY"/>
    <property type="match status" value="1"/>
</dbReference>
<dbReference type="GO" id="GO:0008270">
    <property type="term" value="F:zinc ion binding"/>
    <property type="evidence" value="ECO:0007669"/>
    <property type="project" value="UniProtKB-KW"/>
</dbReference>
<evidence type="ECO:0000256" key="6">
    <source>
        <dbReference type="ARBA" id="ARBA00022833"/>
    </source>
</evidence>
<dbReference type="STRING" id="30732.ENSOMEP00000005762"/>
<feature type="coiled-coil region" evidence="8">
    <location>
        <begin position="131"/>
        <end position="230"/>
    </location>
</feature>
<evidence type="ECO:0000256" key="8">
    <source>
        <dbReference type="SAM" id="Coils"/>
    </source>
</evidence>
<sequence>MIFPEEDLTCPVCCDIFKDPVLLPCSHSFCRNCLKRCRDSKFQGCPVCRRRGPKANPPSNLALRNVCEALQQVKRQNSEQGDNKMNCDLHGEKLKLFCLVDKQPICVVCQSSKQHKNHNCLPTEEALVDCKDELFSSLENLEEKLKTLSHVHRSSTETLKYIKSQTLETQKEIKRQFEDLHQVLRQEESSRLEAVKLEEEEKMAVVTEKMDELSAEMLSITENISFIQEQISQDGIILLKNFAATQDRSKDIYLDSHNMAGLLIDVAKHLSNLKYRVWEKIDVDYTPVVLDPNTAHPCLRISGDLTSLSYSKEPSRCPDNPERFHMSAEVVGMTALGSGSHHWVVETGSNPDWFLGVAAMSVQRDAEVSARPENGLWTLCFRDGEVRAMTSPPTSLTLSKIPTQVKVQLDYNKGKLSFFDSVDDTLIYDFTETFTEPLFPYFYTQSCHPIRIMPEKLLMTALRQ</sequence>
<dbReference type="InterPro" id="IPR043136">
    <property type="entry name" value="B30.2/SPRY_sf"/>
</dbReference>
<dbReference type="InterPro" id="IPR001841">
    <property type="entry name" value="Znf_RING"/>
</dbReference>
<dbReference type="InterPro" id="IPR003877">
    <property type="entry name" value="SPRY_dom"/>
</dbReference>
<comment type="similarity">
    <text evidence="2">Belongs to the TRIM/RBCC family.</text>
</comment>
<dbReference type="OrthoDB" id="6105938at2759"/>
<proteinExistence type="inferred from homology"/>
<dbReference type="SMART" id="SM00336">
    <property type="entry name" value="BBOX"/>
    <property type="match status" value="1"/>
</dbReference>
<keyword evidence="6" id="KW-0862">Zinc</keyword>
<dbReference type="PRINTS" id="PR01407">
    <property type="entry name" value="BUTYPHLNCDUF"/>
</dbReference>
<evidence type="ECO:0000313" key="13">
    <source>
        <dbReference type="Proteomes" id="UP000261560"/>
    </source>
</evidence>
<organism evidence="12 13">
    <name type="scientific">Oryzias melastigma</name>
    <name type="common">Marine medaka</name>
    <dbReference type="NCBI Taxonomy" id="30732"/>
    <lineage>
        <taxon>Eukaryota</taxon>
        <taxon>Metazoa</taxon>
        <taxon>Chordata</taxon>
        <taxon>Craniata</taxon>
        <taxon>Vertebrata</taxon>
        <taxon>Euteleostomi</taxon>
        <taxon>Actinopterygii</taxon>
        <taxon>Neopterygii</taxon>
        <taxon>Teleostei</taxon>
        <taxon>Neoteleostei</taxon>
        <taxon>Acanthomorphata</taxon>
        <taxon>Ovalentaria</taxon>
        <taxon>Atherinomorphae</taxon>
        <taxon>Beloniformes</taxon>
        <taxon>Adrianichthyidae</taxon>
        <taxon>Oryziinae</taxon>
        <taxon>Oryzias</taxon>
    </lineage>
</organism>
<evidence type="ECO:0000256" key="1">
    <source>
        <dbReference type="ARBA" id="ARBA00004496"/>
    </source>
</evidence>
<feature type="domain" description="RING-type" evidence="9">
    <location>
        <begin position="10"/>
        <end position="49"/>
    </location>
</feature>
<name>A0A3B3BKX8_ORYME</name>
<dbReference type="Gene3D" id="2.60.120.920">
    <property type="match status" value="1"/>
</dbReference>
<dbReference type="KEGG" id="oml:112146513"/>
<dbReference type="InterPro" id="IPR013083">
    <property type="entry name" value="Znf_RING/FYVE/PHD"/>
</dbReference>
<dbReference type="InterPro" id="IPR050143">
    <property type="entry name" value="TRIM/RBCC"/>
</dbReference>
<dbReference type="InterPro" id="IPR018957">
    <property type="entry name" value="Znf_C3HC4_RING-type"/>
</dbReference>
<feature type="domain" description="B box-type" evidence="10">
    <location>
        <begin position="82"/>
        <end position="123"/>
    </location>
</feature>
<dbReference type="Gene3D" id="3.30.160.60">
    <property type="entry name" value="Classic Zinc Finger"/>
    <property type="match status" value="1"/>
</dbReference>
<dbReference type="PANTHER" id="PTHR24103">
    <property type="entry name" value="E3 UBIQUITIN-PROTEIN LIGASE TRIM"/>
    <property type="match status" value="1"/>
</dbReference>
<dbReference type="AlphaFoldDB" id="A0A3B3BKX8"/>
<reference evidence="12" key="2">
    <citation type="submission" date="2025-09" db="UniProtKB">
        <authorList>
            <consortium name="Ensembl"/>
        </authorList>
    </citation>
    <scope>IDENTIFICATION</scope>
</reference>
<keyword evidence="3" id="KW-0963">Cytoplasm</keyword>
<dbReference type="InterPro" id="IPR006574">
    <property type="entry name" value="PRY"/>
</dbReference>
<keyword evidence="13" id="KW-1185">Reference proteome</keyword>
<keyword evidence="4" id="KW-0479">Metal-binding</keyword>
<dbReference type="Gene3D" id="3.30.40.10">
    <property type="entry name" value="Zinc/RING finger domain, C3HC4 (zinc finger)"/>
    <property type="match status" value="1"/>
</dbReference>
<dbReference type="PROSITE" id="PS50119">
    <property type="entry name" value="ZF_BBOX"/>
    <property type="match status" value="1"/>
</dbReference>
<evidence type="ECO:0000256" key="3">
    <source>
        <dbReference type="ARBA" id="ARBA00022490"/>
    </source>
</evidence>
<dbReference type="Proteomes" id="UP000261560">
    <property type="component" value="Unplaced"/>
</dbReference>
<dbReference type="InterPro" id="IPR000315">
    <property type="entry name" value="Znf_B-box"/>
</dbReference>
<dbReference type="SMART" id="SM00589">
    <property type="entry name" value="PRY"/>
    <property type="match status" value="1"/>
</dbReference>
<dbReference type="SMART" id="SM00184">
    <property type="entry name" value="RING"/>
    <property type="match status" value="1"/>
</dbReference>
<keyword evidence="8" id="KW-0175">Coiled coil</keyword>
<dbReference type="Pfam" id="PF13765">
    <property type="entry name" value="PRY"/>
    <property type="match status" value="1"/>
</dbReference>
<dbReference type="Pfam" id="PF00622">
    <property type="entry name" value="SPRY"/>
    <property type="match status" value="1"/>
</dbReference>
<dbReference type="SUPFAM" id="SSF49899">
    <property type="entry name" value="Concanavalin A-like lectins/glucanases"/>
    <property type="match status" value="1"/>
</dbReference>
<dbReference type="PROSITE" id="PS00518">
    <property type="entry name" value="ZF_RING_1"/>
    <property type="match status" value="1"/>
</dbReference>
<dbReference type="InterPro" id="IPR017907">
    <property type="entry name" value="Znf_RING_CS"/>
</dbReference>
<dbReference type="InterPro" id="IPR001870">
    <property type="entry name" value="B30.2/SPRY"/>
</dbReference>
<evidence type="ECO:0000256" key="5">
    <source>
        <dbReference type="ARBA" id="ARBA00022771"/>
    </source>
</evidence>
<dbReference type="CDD" id="cd12893">
    <property type="entry name" value="SPRY_PRY_TRIM35"/>
    <property type="match status" value="1"/>
</dbReference>
<dbReference type="SUPFAM" id="SSF57845">
    <property type="entry name" value="B-box zinc-binding domain"/>
    <property type="match status" value="1"/>
</dbReference>
<dbReference type="FunFam" id="2.60.120.920:FF:000004">
    <property type="entry name" value="Butyrophilin subfamily 1 member A1"/>
    <property type="match status" value="1"/>
</dbReference>